<dbReference type="GO" id="GO:0006310">
    <property type="term" value="P:DNA recombination"/>
    <property type="evidence" value="ECO:0007669"/>
    <property type="project" value="InterPro"/>
</dbReference>
<evidence type="ECO:0000313" key="4">
    <source>
        <dbReference type="EMBL" id="BCL61127.1"/>
    </source>
</evidence>
<dbReference type="InterPro" id="IPR006344">
    <property type="entry name" value="RecD"/>
</dbReference>
<dbReference type="GO" id="GO:0005524">
    <property type="term" value="F:ATP binding"/>
    <property type="evidence" value="ECO:0007669"/>
    <property type="project" value="UniProtKB-KW"/>
</dbReference>
<dbReference type="Proteomes" id="UP000826725">
    <property type="component" value="Chromosome"/>
</dbReference>
<evidence type="ECO:0000313" key="5">
    <source>
        <dbReference type="Proteomes" id="UP000826725"/>
    </source>
</evidence>
<dbReference type="EMBL" id="AP024086">
    <property type="protein sequence ID" value="BCL61127.1"/>
    <property type="molecule type" value="Genomic_DNA"/>
</dbReference>
<dbReference type="GO" id="GO:0009338">
    <property type="term" value="C:exodeoxyribonuclease V complex"/>
    <property type="evidence" value="ECO:0007669"/>
    <property type="project" value="InterPro"/>
</dbReference>
<dbReference type="GO" id="GO:0006302">
    <property type="term" value="P:double-strand break repair"/>
    <property type="evidence" value="ECO:0007669"/>
    <property type="project" value="InterPro"/>
</dbReference>
<dbReference type="InterPro" id="IPR027785">
    <property type="entry name" value="UvrD-like_helicase_C"/>
</dbReference>
<sequence length="553" mass="61117">MKVDRKQNLLELHLARFLTARSQLAGEEKVKFHDLVLRLGEVMGEGHTCLEVSREEETFLRGICLVGEQSDGKLPLILFRGRLYLQKYFFYESRLASKLRMMAQRKYIAGIEMERLLDLYFGPAGDEKDWQREAAMVAVKKGLTIISGGPGTGKTTTIVKLLAVLLQLGNQEMVIGLCAPTGKAAMRLQQAVRTGGAALGLSPEITDRISGEAMTLHRLLGVKKYSSGFRHDRNNLLVHDLLVVDEASMVDLALMSKLVDALKPDCRLVLLGDKDQLVSVESGAVLADCIRSLPGNTVELKKTWRFESGIKEFARAINEGNSASAWAVLEDENIDNITLLQGDIARFVGRKYITYMAAIAGVGNGDVQFDAVFRAFSRFQVLCAVHYGEKGVEGINRQVENSLTVSVGSGTPYQVLPGEWYPGRPIMVTRNDYTLGIYNGDIGICLPDPASGDLKIWFEGSGGSFMSCFPSRLPPHETAFAITIHKSQGSEFEEVLLVLPDGENRVLCRELLYTGVTRAGKHVTLAGERKVFDYGLSRPVRRFSGLREQLMSF</sequence>
<dbReference type="HAMAP" id="MF_01487">
    <property type="entry name" value="RecD"/>
    <property type="match status" value="1"/>
</dbReference>
<dbReference type="Pfam" id="PF13245">
    <property type="entry name" value="AAA_19"/>
    <property type="match status" value="1"/>
</dbReference>
<dbReference type="KEGG" id="dbk:DGMP_18200"/>
<dbReference type="CDD" id="cd18809">
    <property type="entry name" value="SF1_C_RecD"/>
    <property type="match status" value="1"/>
</dbReference>
<dbReference type="PANTHER" id="PTHR43788">
    <property type="entry name" value="DNA2/NAM7 HELICASE FAMILY MEMBER"/>
    <property type="match status" value="1"/>
</dbReference>
<dbReference type="Pfam" id="PF13538">
    <property type="entry name" value="UvrD_C_2"/>
    <property type="match status" value="1"/>
</dbReference>
<feature type="domain" description="UvrD-like helicase C-terminal" evidence="3">
    <location>
        <begin position="479"/>
        <end position="525"/>
    </location>
</feature>
<gene>
    <name evidence="4" type="primary">recD</name>
    <name evidence="4" type="ORF">DGMP_18200</name>
</gene>
<protein>
    <submittedName>
        <fullName evidence="4">RecBCD enzyme subunit RecD</fullName>
    </submittedName>
</protein>
<dbReference type="AlphaFoldDB" id="A0A8D5FWC2"/>
<dbReference type="CDD" id="cd17933">
    <property type="entry name" value="DEXSc_RecD-like"/>
    <property type="match status" value="1"/>
</dbReference>
<organism evidence="4 5">
    <name type="scientific">Desulfomarina profundi</name>
    <dbReference type="NCBI Taxonomy" id="2772557"/>
    <lineage>
        <taxon>Bacteria</taxon>
        <taxon>Pseudomonadati</taxon>
        <taxon>Thermodesulfobacteriota</taxon>
        <taxon>Desulfobulbia</taxon>
        <taxon>Desulfobulbales</taxon>
        <taxon>Desulfobulbaceae</taxon>
        <taxon>Desulfomarina</taxon>
    </lineage>
</organism>
<evidence type="ECO:0000256" key="1">
    <source>
        <dbReference type="ARBA" id="ARBA00022741"/>
    </source>
</evidence>
<reference evidence="4" key="1">
    <citation type="submission" date="2020-09" db="EMBL/GenBank/DDBJ databases">
        <title>Desulfogranum mesoprofundum gen. nov., sp. nov., a novel mesophilic, sulfate-reducing chemolithoautotroph isolated from a deep-sea hydrothermal vent chimney in the Suiyo Seamount.</title>
        <authorList>
            <person name="Hashimoto Y."/>
            <person name="Nakagawa S."/>
        </authorList>
    </citation>
    <scope>NUCLEOTIDE SEQUENCE</scope>
    <source>
        <strain evidence="4">KT2</strain>
    </source>
</reference>
<evidence type="ECO:0000256" key="2">
    <source>
        <dbReference type="ARBA" id="ARBA00022840"/>
    </source>
</evidence>
<proteinExistence type="inferred from homology"/>
<dbReference type="InterPro" id="IPR050534">
    <property type="entry name" value="Coronavir_polyprotein_1ab"/>
</dbReference>
<dbReference type="RefSeq" id="WP_228857174.1">
    <property type="nucleotide sequence ID" value="NZ_AP024086.1"/>
</dbReference>
<keyword evidence="2" id="KW-0067">ATP-binding</keyword>
<accession>A0A8D5FWC2</accession>
<dbReference type="GO" id="GO:0008854">
    <property type="term" value="F:exodeoxyribonuclease V activity"/>
    <property type="evidence" value="ECO:0007669"/>
    <property type="project" value="InterPro"/>
</dbReference>
<dbReference type="PANTHER" id="PTHR43788:SF6">
    <property type="entry name" value="DNA HELICASE B"/>
    <property type="match status" value="1"/>
</dbReference>
<dbReference type="GO" id="GO:0017116">
    <property type="term" value="F:single-stranded DNA helicase activity"/>
    <property type="evidence" value="ECO:0007669"/>
    <property type="project" value="TreeGrafter"/>
</dbReference>
<evidence type="ECO:0000259" key="3">
    <source>
        <dbReference type="Pfam" id="PF13538"/>
    </source>
</evidence>
<keyword evidence="1" id="KW-0547">Nucleotide-binding</keyword>
<dbReference type="NCBIfam" id="TIGR01447">
    <property type="entry name" value="recD"/>
    <property type="match status" value="1"/>
</dbReference>
<keyword evidence="5" id="KW-1185">Reference proteome</keyword>
<name>A0A8D5FWC2_9BACT</name>